<dbReference type="OrthoDB" id="37170at10239"/>
<dbReference type="Proteomes" id="UP000203816">
    <property type="component" value="Segment"/>
</dbReference>
<dbReference type="EMBL" id="KX078569">
    <property type="protein sequence ID" value="ANM46506.1"/>
    <property type="molecule type" value="Genomic_DNA"/>
</dbReference>
<name>A0A192YCB3_9CAUD</name>
<evidence type="ECO:0000313" key="1">
    <source>
        <dbReference type="EMBL" id="ANM46506.1"/>
    </source>
</evidence>
<sequence length="150" mass="17412">MIMNVRDIEGFGFHVASYVQGNLVIQNNDDSEMFRPGFYFCTCPKTGVVLAMYTVGRLIVTDKNKYGQGLLGLSSKIAHAEMYSSKPMQRLKAFKKFDFYYVSVEDIKYLTNQIKFGSLRGKFSKTPTDIYNNMHELSRMIKHHFDFKFQ</sequence>
<evidence type="ECO:0000313" key="2">
    <source>
        <dbReference type="Proteomes" id="UP000203816"/>
    </source>
</evidence>
<dbReference type="RefSeq" id="YP_009280125.1">
    <property type="nucleotide sequence ID" value="NC_031020.1"/>
</dbReference>
<gene>
    <name evidence="1" type="ORF">MP1_gp0267</name>
</gene>
<protein>
    <submittedName>
        <fullName evidence="1">Nucleoid disruption protein</fullName>
    </submittedName>
</protein>
<proteinExistence type="predicted"/>
<dbReference type="KEGG" id="vg:29059237"/>
<keyword evidence="2" id="KW-1185">Reference proteome</keyword>
<dbReference type="GeneID" id="29059237"/>
<accession>A0A192YCB3</accession>
<dbReference type="GO" id="GO:0044071">
    <property type="term" value="P:symbiont-mediated perturbation of host cell cycle progression"/>
    <property type="evidence" value="ECO:0007669"/>
    <property type="project" value="UniProtKB-KW"/>
</dbReference>
<dbReference type="GO" id="GO:0003677">
    <property type="term" value="F:DNA binding"/>
    <property type="evidence" value="ECO:0007669"/>
    <property type="project" value="UniProtKB-KW"/>
</dbReference>
<reference evidence="1 2" key="1">
    <citation type="submission" date="2016-04" db="EMBL/GenBank/DDBJ databases">
        <title>Comparative genomics of Morganella phages MP1 and MP2 define new clades among the T4 and T7-like Viruses.</title>
        <authorList>
            <person name="Pinto G."/>
            <person name="Oliveira A."/>
            <person name="Malgorzata L."/>
            <person name="Kropinski A."/>
            <person name="Azeredo J."/>
        </authorList>
    </citation>
    <scope>NUCLEOTIDE SEQUENCE [LARGE SCALE GENOMIC DNA]</scope>
</reference>
<organism evidence="1 2">
    <name type="scientific">Morganella phage vB_MmoM_MP1</name>
    <dbReference type="NCBI Taxonomy" id="1852628"/>
    <lineage>
        <taxon>Viruses</taxon>
        <taxon>Duplodnaviria</taxon>
        <taxon>Heunggongvirae</taxon>
        <taxon>Uroviricota</taxon>
        <taxon>Caudoviricetes</taxon>
        <taxon>Pantevenvirales</taxon>
        <taxon>Straboviridae</taxon>
        <taxon>Gualtarvirus</taxon>
        <taxon>Gualtarvirus mp1</taxon>
    </lineage>
</organism>
<dbReference type="GO" id="GO:0098673">
    <property type="term" value="P:symbiont-mediated suppression of host DNA replication"/>
    <property type="evidence" value="ECO:0007669"/>
    <property type="project" value="UniProtKB-KW"/>
</dbReference>